<accession>A0A3B0S975</accession>
<dbReference type="GO" id="GO:0005507">
    <property type="term" value="F:copper ion binding"/>
    <property type="evidence" value="ECO:0007669"/>
    <property type="project" value="InterPro"/>
</dbReference>
<dbReference type="GO" id="GO:0009279">
    <property type="term" value="C:cell outer membrane"/>
    <property type="evidence" value="ECO:0007669"/>
    <property type="project" value="InterPro"/>
</dbReference>
<dbReference type="Pfam" id="PF05275">
    <property type="entry name" value="CopB"/>
    <property type="match status" value="1"/>
</dbReference>
<protein>
    <submittedName>
        <fullName evidence="1">Copper resistance protein B</fullName>
    </submittedName>
</protein>
<gene>
    <name evidence="1" type="ORF">MNBD_ALPHA05-1247</name>
</gene>
<dbReference type="InterPro" id="IPR007939">
    <property type="entry name" value="Cu-R_B_prcur"/>
</dbReference>
<dbReference type="EMBL" id="UOEH01000340">
    <property type="protein sequence ID" value="VAW01598.1"/>
    <property type="molecule type" value="Genomic_DNA"/>
</dbReference>
<proteinExistence type="predicted"/>
<dbReference type="GO" id="GO:0006878">
    <property type="term" value="P:intracellular copper ion homeostasis"/>
    <property type="evidence" value="ECO:0007669"/>
    <property type="project" value="InterPro"/>
</dbReference>
<dbReference type="AlphaFoldDB" id="A0A3B0S975"/>
<evidence type="ECO:0000313" key="1">
    <source>
        <dbReference type="EMBL" id="VAW01598.1"/>
    </source>
</evidence>
<sequence>MSIVKQRRFKAAGFAASLFTAAAVFSGAAKAETAGASTNWFALLDRLEYQTNEGSGQLIWDGQGWYGGDYNKFWFKTEGERSLEGGGFGEVEVQGLYSRAIRPFWDVQVGVRQDIKPDNPSRTFGVIGIQGLAPYWFEVDAAAFISDDGDISARLELEYDLLLTQRLIMQPRFETNIAIQDVATLGVGSGVNDVELGLRLRYEIKREFAPYVGVNWSRKLGETADFARANFEDPGSASLVAGIRFWF</sequence>
<name>A0A3B0S975_9ZZZZ</name>
<organism evidence="1">
    <name type="scientific">hydrothermal vent metagenome</name>
    <dbReference type="NCBI Taxonomy" id="652676"/>
    <lineage>
        <taxon>unclassified sequences</taxon>
        <taxon>metagenomes</taxon>
        <taxon>ecological metagenomes</taxon>
    </lineage>
</organism>
<reference evidence="1" key="1">
    <citation type="submission" date="2018-06" db="EMBL/GenBank/DDBJ databases">
        <authorList>
            <person name="Zhirakovskaya E."/>
        </authorList>
    </citation>
    <scope>NUCLEOTIDE SEQUENCE</scope>
</reference>